<dbReference type="Gene3D" id="1.20.81.30">
    <property type="entry name" value="Type II secretion system (T2SS), domain F"/>
    <property type="match status" value="1"/>
</dbReference>
<dbReference type="Proteomes" id="UP000284178">
    <property type="component" value="Unassembled WGS sequence"/>
</dbReference>
<evidence type="ECO:0000256" key="6">
    <source>
        <dbReference type="ARBA" id="ARBA00023136"/>
    </source>
</evidence>
<dbReference type="AlphaFoldDB" id="A0A412G650"/>
<dbReference type="EMBL" id="QRUP01000001">
    <property type="protein sequence ID" value="RGR76790.1"/>
    <property type="molecule type" value="Genomic_DNA"/>
</dbReference>
<organism evidence="9 10">
    <name type="scientific">Holdemania filiformis</name>
    <dbReference type="NCBI Taxonomy" id="61171"/>
    <lineage>
        <taxon>Bacteria</taxon>
        <taxon>Bacillati</taxon>
        <taxon>Bacillota</taxon>
        <taxon>Erysipelotrichia</taxon>
        <taxon>Erysipelotrichales</taxon>
        <taxon>Erysipelotrichaceae</taxon>
        <taxon>Holdemania</taxon>
    </lineage>
</organism>
<dbReference type="Pfam" id="PF00482">
    <property type="entry name" value="T2SSF"/>
    <property type="match status" value="1"/>
</dbReference>
<evidence type="ECO:0000256" key="2">
    <source>
        <dbReference type="ARBA" id="ARBA00005745"/>
    </source>
</evidence>
<dbReference type="GO" id="GO:0005886">
    <property type="term" value="C:plasma membrane"/>
    <property type="evidence" value="ECO:0007669"/>
    <property type="project" value="UniProtKB-SubCell"/>
</dbReference>
<keyword evidence="4 7" id="KW-0812">Transmembrane</keyword>
<gene>
    <name evidence="9" type="ORF">DWY25_00420</name>
</gene>
<dbReference type="InterPro" id="IPR042094">
    <property type="entry name" value="T2SS_GspF_sf"/>
</dbReference>
<sequence length="366" mass="40765">MKCFCLTSWRSFARGSCRTILSRCRSGWTTWCSKTALRRNNGRLSVSECQQLAILLGSAMSWQTSLTFIETPKNHPVIAALRERMLEGTGFAAGLAPALAKGVDADFETMAQVMPPQQALTLALRLHRLYTDNRRQIRKLLGYPVLLAAGSLGGLALFNRVCFPVLISLIQSFDRDPSGMVLLHRGLSTLFFFLALAGAAGGALAVWLRNPTARLSAYVLLVKKRRGQFLRRWLGLDFSRYFSCCLKEGCPTQTTLTLLQKLPKKPFLKLMSWHVEQALLAGESLETALGSEYLDPSLMQLMRTASHSGQVQPLLESYVEVRQGQLLDQLRFTARGLQLFAYGTIAAMILIVYQILLLPLSIMSQM</sequence>
<proteinExistence type="inferred from homology"/>
<comment type="similarity">
    <text evidence="2">Belongs to the GSP F family.</text>
</comment>
<protein>
    <recommendedName>
        <fullName evidence="8">Type II secretion system protein GspF domain-containing protein</fullName>
    </recommendedName>
</protein>
<keyword evidence="5 7" id="KW-1133">Transmembrane helix</keyword>
<dbReference type="PANTHER" id="PTHR30012:SF0">
    <property type="entry name" value="TYPE II SECRETION SYSTEM PROTEIN F-RELATED"/>
    <property type="match status" value="1"/>
</dbReference>
<reference evidence="9 10" key="1">
    <citation type="submission" date="2018-08" db="EMBL/GenBank/DDBJ databases">
        <title>A genome reference for cultivated species of the human gut microbiota.</title>
        <authorList>
            <person name="Zou Y."/>
            <person name="Xue W."/>
            <person name="Luo G."/>
        </authorList>
    </citation>
    <scope>NUCLEOTIDE SEQUENCE [LARGE SCALE GENOMIC DNA]</scope>
    <source>
        <strain evidence="9 10">AF24-29</strain>
    </source>
</reference>
<dbReference type="InterPro" id="IPR003004">
    <property type="entry name" value="GspF/PilC"/>
</dbReference>
<evidence type="ECO:0000256" key="5">
    <source>
        <dbReference type="ARBA" id="ARBA00022989"/>
    </source>
</evidence>
<evidence type="ECO:0000256" key="4">
    <source>
        <dbReference type="ARBA" id="ARBA00022692"/>
    </source>
</evidence>
<evidence type="ECO:0000313" key="9">
    <source>
        <dbReference type="EMBL" id="RGR76790.1"/>
    </source>
</evidence>
<feature type="transmembrane region" description="Helical" evidence="7">
    <location>
        <begin position="140"/>
        <end position="167"/>
    </location>
</feature>
<evidence type="ECO:0000259" key="8">
    <source>
        <dbReference type="Pfam" id="PF00482"/>
    </source>
</evidence>
<evidence type="ECO:0000256" key="3">
    <source>
        <dbReference type="ARBA" id="ARBA00022475"/>
    </source>
</evidence>
<keyword evidence="6 7" id="KW-0472">Membrane</keyword>
<dbReference type="PANTHER" id="PTHR30012">
    <property type="entry name" value="GENERAL SECRETION PATHWAY PROTEIN"/>
    <property type="match status" value="1"/>
</dbReference>
<feature type="transmembrane region" description="Helical" evidence="7">
    <location>
        <begin position="339"/>
        <end position="362"/>
    </location>
</feature>
<feature type="domain" description="Type II secretion system protein GspF" evidence="8">
    <location>
        <begin position="238"/>
        <end position="359"/>
    </location>
</feature>
<comment type="subcellular location">
    <subcellularLocation>
        <location evidence="1">Cell membrane</location>
        <topology evidence="1">Multi-pass membrane protein</topology>
    </subcellularLocation>
</comment>
<accession>A0A412G650</accession>
<dbReference type="InterPro" id="IPR018076">
    <property type="entry name" value="T2SS_GspF_dom"/>
</dbReference>
<evidence type="ECO:0000256" key="7">
    <source>
        <dbReference type="SAM" id="Phobius"/>
    </source>
</evidence>
<evidence type="ECO:0000256" key="1">
    <source>
        <dbReference type="ARBA" id="ARBA00004651"/>
    </source>
</evidence>
<comment type="caution">
    <text evidence="9">The sequence shown here is derived from an EMBL/GenBank/DDBJ whole genome shotgun (WGS) entry which is preliminary data.</text>
</comment>
<keyword evidence="10" id="KW-1185">Reference proteome</keyword>
<keyword evidence="3" id="KW-1003">Cell membrane</keyword>
<name>A0A412G650_9FIRM</name>
<feature type="transmembrane region" description="Helical" evidence="7">
    <location>
        <begin position="187"/>
        <end position="208"/>
    </location>
</feature>
<evidence type="ECO:0000313" key="10">
    <source>
        <dbReference type="Proteomes" id="UP000284178"/>
    </source>
</evidence>